<feature type="region of interest" description="Disordered" evidence="9">
    <location>
        <begin position="1671"/>
        <end position="1716"/>
    </location>
</feature>
<keyword evidence="13" id="KW-1185">Reference proteome</keyword>
<dbReference type="PROSITE" id="PS50827">
    <property type="entry name" value="DDT"/>
    <property type="match status" value="1"/>
</dbReference>
<dbReference type="InterPro" id="IPR011011">
    <property type="entry name" value="Znf_FYVE_PHD"/>
</dbReference>
<feature type="domain" description="PHD-type" evidence="10">
    <location>
        <begin position="3468"/>
        <end position="3520"/>
    </location>
</feature>
<dbReference type="CDD" id="cd15532">
    <property type="entry name" value="PHD2_CHD_II"/>
    <property type="match status" value="1"/>
</dbReference>
<evidence type="ECO:0000256" key="4">
    <source>
        <dbReference type="ARBA" id="ARBA00022833"/>
    </source>
</evidence>
<dbReference type="RefSeq" id="XP_051064788.1">
    <property type="nucleotide sequence ID" value="XM_051217392.1"/>
</dbReference>
<comment type="subcellular location">
    <subcellularLocation>
        <location evidence="1">Nucleus</location>
    </subcellularLocation>
</comment>
<dbReference type="InterPro" id="IPR001487">
    <property type="entry name" value="Bromodomain"/>
</dbReference>
<feature type="compositionally biased region" description="Low complexity" evidence="9">
    <location>
        <begin position="1779"/>
        <end position="1792"/>
    </location>
</feature>
<feature type="compositionally biased region" description="Low complexity" evidence="9">
    <location>
        <begin position="3187"/>
        <end position="3202"/>
    </location>
</feature>
<feature type="region of interest" description="Disordered" evidence="9">
    <location>
        <begin position="1378"/>
        <end position="1399"/>
    </location>
</feature>
<dbReference type="CDD" id="cd15560">
    <property type="entry name" value="PHD2_3_BPTF"/>
    <property type="match status" value="2"/>
</dbReference>
<feature type="compositionally biased region" description="Basic residues" evidence="9">
    <location>
        <begin position="82"/>
        <end position="98"/>
    </location>
</feature>
<dbReference type="SUPFAM" id="SSF57903">
    <property type="entry name" value="FYVE/PHD zinc finger"/>
    <property type="match status" value="3"/>
</dbReference>
<feature type="compositionally biased region" description="Low complexity" evidence="9">
    <location>
        <begin position="2913"/>
        <end position="2924"/>
    </location>
</feature>
<dbReference type="KEGG" id="shx:MS3_00009055"/>
<feature type="domain" description="DDT" evidence="11">
    <location>
        <begin position="353"/>
        <end position="413"/>
    </location>
</feature>
<sequence>MDSLSAGTNGLAGGGAASALAGVKKRTKVVFLNPVEIANWDQIKENSKQNVIGHNDLINYEKMLKDDDSTSVTASNSEARRQSKRRGRPKGSRNGARKRPIDPSQPWLDSSDSDEPNVGLEDELDDDEYFRRLEEEKMREDAEEVSRKRREMEARAAARANAQGRRGSAKVDPLMTHQFQTPVNSDSNLSCQSGSQREFSNRNKKQRNYAALAGFREVSDSDDLSELDDKGAGRSGFLQESDYPRSLDDIHEQNEEDYQEPASPFRQSILDMLPPPPSPVIPSNSEEDKSILKCESLSVASSNDLNALRTTVANASINDPHTQKMLEMDPIELRFRSPPLILPSSANDLVCPREYILDVLSIYEVLRRYGSLLRLSPFRLEDFAASLISDENSNLLAEAHMVLLKALLREDEANGTAMCPVDCRDSVNMTFYLLDRFTWPYLLANYLSSIKSTEAAARLSAANTTTAAGSIGGPTGSGGADIVLTAALFPPDLIPLNPGYPFVPIKSRIAVLRGLTSLFLATGPVRGDILREGLMTHEDYCRVCHQSGEVLCCDGCTAVFHLHCLNPPLSSVPTTSWICPVCIRKRTPGVTDCLSEAEKSGVAHYQEPIGKDRAGRLYWYISRRLIIEPVDFSQCEPQLVGFHDGVFDSSWEMEYGRELMEDDPEVKDDEGDIDDNNNDDNNNANSTTDSANNDSLNLTSKVSYCDSSQPIPTFNKQKNYKKYQCNPSISYANEPCVYYYSSIEQVMYIRELLSTEWEPWLCYRLDALLPRMRNEMAITQKLTESGFLDFCSSRPNYKSVSINNSDLNQGCNLTADSPDTVYVYSVLEVERASFKKSTTSIKTHGETPDYPKTRLAIAASSLPSADVPIFPTLPKQLPALLNKQPSDLSACLILTDENSCIVGNGDQVITHMVKETSDDDVATYPPTILEPQEISTLHMLIDPDWLPNSNECCLLAYRFSDEGNWRSWTNLYTSGVWTGEECTAMPDSHRNDDLSELKRTPSGTRNSNAVNNNNNNNNGNNSTVTADDLISDSVNVALTRAQHMEEKERRRLLSNKFNVSELCTDMWAYIDPVELSNNFKLVRDMMASVIELPQFSDFDFTRYECWPASPHQLLNLLRLTLCHFESKIPLAFYTPAWRAHRTNWIKDVLHSKSPSDLAFLLARLEASIRSVCFQRVWFNSLGHLTLERMTASQREEDKRLRQFDRFSSTVNGGVGSSNINPANLPTNLIRTKTPRPVRHTVWKTRGEEYRRLGGDGWMWLSATRSNAGRMAEHAVLIHPPISSGRQLELTATLSGNRLLLHRRGNPRGLQHGIGWGVCPEYLQDQMPVKPPKASECRGHVLHPITGIPLYLNPKRNPYIIPSDVLCSLNEQILKSSTNNVQMNPSSSSHIDDDAKKKYPDSGNMITVKKDENNMNEDVMNDNFEKNKIDQLDGLHENCNASEIKIEQRKDSLSGQTSSINNNTNDGKIINDDNKNPVLNISYCLSNRIHFPPPIDKEHSYPSSSSSLSSSKRLRFRIDNLLEHRYIAAENDKKASLAALNAVSKLEAEIENLEKRHNEVVQRLTTLGTEAQQARTAKAQAVKAKQTALLIKPSQPSTLAVGGVGSGNVVMTNSRLIQLNENSNNTTNTTVTTFGGGKQLIQQSVLTDQGVRYRVLAPRTVPNIHMNQVAFNPVQKTASTPNNRTPQPTYRSNQKRRTNRNSDLSESDSDCDSVTANTGRVNSWSARENVPLRRSARRVRAVRHDPDFVVDFEDDDEDDRLNAKGDDSDNFDPNDEIQGSSKKYSSQRRSQVSIHLNARSTTRSLPQYDGVGDTTDEDIDEYDDEDAVDYDEEEDIVDDYDYVDEDCGNDDDDGEYYYDNEELEEDEVVEEDEDDDDEYFPVFSRKHFHTESKNPEKSHGLSKVAAPCSTNSAKSDTVPVVPKVVILKNNTAPYIYGNTATTVKNKDNTNPRVLSIPPSTTTTGQRIILPAKLKTPTNTNEKSVSNNKTVSLGNVKEGNNQAVHLPPSQPSVNMPQGLRLVRIVRNPDGGTNIIPVAATDTILSPTIEPLNVNQTVDNSIITNTTGQSDLVPSSSTTGLNSFDSSDIHLVLNSSSTTGSNNVVTISKPSVILTTATTSCELKPAITNTPLVSISVENETSQQPITISTTNLQQCGIQLTDLITPATVSNTVSIPALINQPATVNIATVGKLKPPSANSVRFIIAPTVCTTATTTSDSSGSTNPPSQTPTITIVKASNQSGVSSDPNAVTSAVTSSFTPILPRKPPPAILRRTLAAAGSGGPSSTSLILPVSSSSDYPQIVGTQQSSSLRTPSVASLVATNTARQLVCGGFNRYISTGPSIRPVISDSQGMSDLHQGRRSIAKAQHIRHNSLIDEDPRFIMNNKSKVLISDYKGLVRQFDSGPTAARLQTPIVDEATLALDHAVTEASAKLDAINAQIASVRSEAQELESQINSLKSELGKYQEIVNRGSPVISSPYSLSLRNNADFDLNNKTFVNKFLRNNNKKTTNQAGKDYGTTTDAMLPQSLPYVNDYAWPLPDSMSKDQCSSEQKQNMVLPKSSLFRINPHNLRLVILSAGRREIPGYDVEKKRLSQVNWLYPSSRPNFAECWRFRLSQIRMNSFQKDNHNNNISFGLDLANLALLLRTLWHCIRWDDIMVEPDKDICVHDSNGRPCFKKILNVDDDDDDIDVSGVSGRYDDNKPYSVRRIVEIQPLDRFWLQANYKVRITTTYPTRSNSSRRRKATDPSNRGRSTRGPSLQDSPEPDESSSRRKGRRGGQRNAQGGKDPDYDPAVDEGWRVGVPCSNSSSRRQSRNNFRSYGRSSRGSFCDSDDDGDPEFCGGRRGLQSQRNEVSVEEKWMSEDAVFLWEISVFMNSLLPPKSNYPPISDSDVSKMDPNDKTSQYVISTRLASLPPDPSSNASTSATVTTTEVNKSLISPSNIEGYVEKNGFLYDGGQPNGLLLNSSSSRSRSTLASALQSGRMPVNSRSRSDDRSVSNNNSIPRPLSPNTLEAKARARSIAATNAARASVAARRARFERALLEQRVRSLKSQFCSRKRLIFNWAKSLADIAVNEIKGAQQISKADKFNENSSKKLEQSSTHPHHQTGEKLLTQKSRSNIVNQLNKSSSFSSTLIPKKKIGRPSKTKNDNTTTTTTTTTITNKKNDVYHKRTKRKITPTFSSSLSSSDDENKNPYVINNNNNNNKPINQSELLANNRIPRKSALNHEFIKLSKSYNKTTIKQSPNRTNNKNRLTMKLSLKQSKKLLTNNNNKDSDNDKNDDADDNTTTITTHSSCSTASTSPGLGDDYGNNICQQKSTASTKTNRSSGTKTKRLKHESTNSDASEHNYNVTGSMKSPKSSSVGEGGSKRGSSSASGTGRSNKGGGRAKLSEKSDRNEIQIESITNVLQDVSSNSSVYCVCKTPYNPSREYIGCDLCRDWFHFECVGLDPKDSDKLGDSWHCPDCKQAELKANEMLYCVCRTPYEPTRVYIACDGCDEWYHPECVGLTPEQAVNHTDTYLCPTCCQLSQHKTNTTTTTTKSSGKSKKSKKSNNNHNAVTDVDQTGATKTIYDTNLTSDRIKKLINLIEEIKQHKMSWPFIHSPDPLKFPIARSLDDSFNLPSVIINLKTDVYKTLGDFSFDMNRLFTNSRLIYPKDTPEFNCTEIVEALFVQKMKLFKEENL</sequence>
<dbReference type="Pfam" id="PF00628">
    <property type="entry name" value="PHD"/>
    <property type="match status" value="3"/>
</dbReference>
<feature type="compositionally biased region" description="Basic and acidic residues" evidence="9">
    <location>
        <begin position="3330"/>
        <end position="3339"/>
    </location>
</feature>
<feature type="compositionally biased region" description="Basic residues" evidence="9">
    <location>
        <begin position="3536"/>
        <end position="3545"/>
    </location>
</feature>
<dbReference type="Pfam" id="PF00439">
    <property type="entry name" value="Bromodomain"/>
    <property type="match status" value="1"/>
</dbReference>
<feature type="compositionally biased region" description="Acidic residues" evidence="9">
    <location>
        <begin position="663"/>
        <end position="678"/>
    </location>
</feature>
<feature type="region of interest" description="Disordered" evidence="9">
    <location>
        <begin position="3260"/>
        <end position="3389"/>
    </location>
</feature>
<evidence type="ECO:0000256" key="3">
    <source>
        <dbReference type="ARBA" id="ARBA00022771"/>
    </source>
</evidence>
<dbReference type="SMART" id="SM00571">
    <property type="entry name" value="DDT"/>
    <property type="match status" value="1"/>
</dbReference>
<feature type="compositionally biased region" description="Low complexity" evidence="9">
    <location>
        <begin position="1006"/>
        <end position="1024"/>
    </location>
</feature>
<evidence type="ECO:0000256" key="1">
    <source>
        <dbReference type="ARBA" id="ARBA00004123"/>
    </source>
</evidence>
<dbReference type="InterPro" id="IPR038028">
    <property type="entry name" value="BPTF"/>
</dbReference>
<reference evidence="12" key="1">
    <citation type="journal article" date="2012" name="Nat. Genet.">
        <title>Whole-genome sequence of Schistosoma haematobium.</title>
        <authorList>
            <person name="Young N.D."/>
            <person name="Jex A.R."/>
            <person name="Li B."/>
            <person name="Liu S."/>
            <person name="Yang L."/>
            <person name="Xiong Z."/>
            <person name="Li Y."/>
            <person name="Cantacessi C."/>
            <person name="Hall R.S."/>
            <person name="Xu X."/>
            <person name="Chen F."/>
            <person name="Wu X."/>
            <person name="Zerlotini A."/>
            <person name="Oliveira G."/>
            <person name="Hofmann A."/>
            <person name="Zhang G."/>
            <person name="Fang X."/>
            <person name="Kang Y."/>
            <person name="Campbell B.E."/>
            <person name="Loukas A."/>
            <person name="Ranganathan S."/>
            <person name="Rollinson D."/>
            <person name="Rinaldi G."/>
            <person name="Brindley P.J."/>
            <person name="Yang H."/>
            <person name="Wang J."/>
            <person name="Wang J."/>
            <person name="Gasser R.B."/>
        </authorList>
    </citation>
    <scope>NUCLEOTIDE SEQUENCE</scope>
</reference>
<dbReference type="GeneID" id="24591766"/>
<dbReference type="GO" id="GO:0008270">
    <property type="term" value="F:zinc ion binding"/>
    <property type="evidence" value="ECO:0007669"/>
    <property type="project" value="UniProtKB-KW"/>
</dbReference>
<evidence type="ECO:0000313" key="12">
    <source>
        <dbReference type="EMBL" id="KAH9580390.1"/>
    </source>
</evidence>
<dbReference type="PROSITE" id="PS50016">
    <property type="entry name" value="ZF_PHD_2"/>
    <property type="match status" value="3"/>
</dbReference>
<dbReference type="PROSITE" id="PS01359">
    <property type="entry name" value="ZF_PHD_1"/>
    <property type="match status" value="1"/>
</dbReference>
<feature type="compositionally biased region" description="Low complexity" evidence="9">
    <location>
        <begin position="679"/>
        <end position="694"/>
    </location>
</feature>
<dbReference type="EMBL" id="AMPZ03000007">
    <property type="protein sequence ID" value="KAH9580390.1"/>
    <property type="molecule type" value="Genomic_DNA"/>
</dbReference>
<keyword evidence="5" id="KW-0103">Bromodomain</keyword>
<keyword evidence="4" id="KW-0862">Zinc</keyword>
<feature type="compositionally biased region" description="Polar residues" evidence="9">
    <location>
        <begin position="1378"/>
        <end position="1388"/>
    </location>
</feature>
<evidence type="ECO:0000256" key="2">
    <source>
        <dbReference type="ARBA" id="ARBA00022723"/>
    </source>
</evidence>
<feature type="compositionally biased region" description="Low complexity" evidence="9">
    <location>
        <begin position="3363"/>
        <end position="3374"/>
    </location>
</feature>
<feature type="region of interest" description="Disordered" evidence="9">
    <location>
        <begin position="3078"/>
        <end position="3202"/>
    </location>
</feature>
<evidence type="ECO:0000259" key="10">
    <source>
        <dbReference type="PROSITE" id="PS50016"/>
    </source>
</evidence>
<evidence type="ECO:0000256" key="7">
    <source>
        <dbReference type="PROSITE-ProRule" id="PRU00146"/>
    </source>
</evidence>
<dbReference type="InterPro" id="IPR001965">
    <property type="entry name" value="Znf_PHD"/>
</dbReference>
<feature type="region of interest" description="Disordered" evidence="9">
    <location>
        <begin position="1750"/>
        <end position="1874"/>
    </location>
</feature>
<feature type="compositionally biased region" description="Polar residues" evidence="9">
    <location>
        <begin position="1671"/>
        <end position="1691"/>
    </location>
</feature>
<dbReference type="InterPro" id="IPR019786">
    <property type="entry name" value="Zinc_finger_PHD-type_CS"/>
</dbReference>
<feature type="coiled-coil region" evidence="8">
    <location>
        <begin position="2422"/>
        <end position="2463"/>
    </location>
</feature>
<gene>
    <name evidence="12" type="primary">GOLGA7_3</name>
    <name evidence="12" type="ORF">MS3_00009055</name>
</gene>
<dbReference type="InterPro" id="IPR019787">
    <property type="entry name" value="Znf_PHD-finger"/>
</dbReference>
<feature type="compositionally biased region" description="Basic residues" evidence="9">
    <location>
        <begin position="3130"/>
        <end position="3139"/>
    </location>
</feature>
<dbReference type="Gene3D" id="1.20.920.10">
    <property type="entry name" value="Bromodomain-like"/>
    <property type="match status" value="1"/>
</dbReference>
<reference evidence="12" key="2">
    <citation type="journal article" date="2019" name="Gigascience">
        <title>High-quality Schistosoma haematobium genome achieved by single-molecule and long-range sequencing.</title>
        <authorList>
            <person name="Stroehlein A.J."/>
            <person name="Korhonen P.K."/>
            <person name="Chong T.M."/>
            <person name="Lim Y.L."/>
            <person name="Chan K.G."/>
            <person name="Webster B."/>
            <person name="Rollinson D."/>
            <person name="Brindley P.J."/>
            <person name="Gasser R.B."/>
            <person name="Young N.D."/>
        </authorList>
    </citation>
    <scope>NUCLEOTIDE SEQUENCE</scope>
</reference>
<feature type="compositionally biased region" description="Polar residues" evidence="9">
    <location>
        <begin position="2741"/>
        <end position="2756"/>
    </location>
</feature>
<dbReference type="Proteomes" id="UP000471633">
    <property type="component" value="Unassembled WGS sequence"/>
</dbReference>
<feature type="compositionally biased region" description="Polar residues" evidence="9">
    <location>
        <begin position="3305"/>
        <end position="3323"/>
    </location>
</feature>
<feature type="compositionally biased region" description="Polar residues" evidence="9">
    <location>
        <begin position="177"/>
        <end position="198"/>
    </location>
</feature>
<feature type="region of interest" description="Disordered" evidence="9">
    <location>
        <begin position="2726"/>
        <end position="2829"/>
    </location>
</feature>
<evidence type="ECO:0000256" key="9">
    <source>
        <dbReference type="SAM" id="MobiDB-lite"/>
    </source>
</evidence>
<feature type="compositionally biased region" description="Basic and acidic residues" evidence="9">
    <location>
        <begin position="129"/>
        <end position="156"/>
    </location>
</feature>
<feature type="compositionally biased region" description="Low complexity" evidence="9">
    <location>
        <begin position="157"/>
        <end position="166"/>
    </location>
</feature>
<feature type="compositionally biased region" description="Basic and acidic residues" evidence="9">
    <location>
        <begin position="1389"/>
        <end position="1399"/>
    </location>
</feature>
<feature type="region of interest" description="Disordered" evidence="9">
    <location>
        <begin position="3527"/>
        <end position="3554"/>
    </location>
</feature>
<dbReference type="PANTHER" id="PTHR45975:SF2">
    <property type="entry name" value="NUCLEOSOME-REMODELING FACTOR SUBUNIT BPTF"/>
    <property type="match status" value="1"/>
</dbReference>
<feature type="compositionally biased region" description="Acidic residues" evidence="9">
    <location>
        <begin position="111"/>
        <end position="128"/>
    </location>
</feature>
<keyword evidence="8" id="KW-0175">Coiled coil</keyword>
<dbReference type="GO" id="GO:0006357">
    <property type="term" value="P:regulation of transcription by RNA polymerase II"/>
    <property type="evidence" value="ECO:0007669"/>
    <property type="project" value="InterPro"/>
</dbReference>
<dbReference type="Gene3D" id="3.30.40.10">
    <property type="entry name" value="Zinc/RING finger domain, C3HC4 (zinc finger)"/>
    <property type="match status" value="3"/>
</dbReference>
<dbReference type="Pfam" id="PF02791">
    <property type="entry name" value="DDT"/>
    <property type="match status" value="1"/>
</dbReference>
<dbReference type="GO" id="GO:0000978">
    <property type="term" value="F:RNA polymerase II cis-regulatory region sequence-specific DNA binding"/>
    <property type="evidence" value="ECO:0007669"/>
    <property type="project" value="TreeGrafter"/>
</dbReference>
<feature type="region of interest" description="Disordered" evidence="9">
    <location>
        <begin position="2957"/>
        <end position="3005"/>
    </location>
</feature>
<feature type="compositionally biased region" description="Low complexity" evidence="9">
    <location>
        <begin position="2957"/>
        <end position="2983"/>
    </location>
</feature>
<dbReference type="InterPro" id="IPR036427">
    <property type="entry name" value="Bromodomain-like_sf"/>
</dbReference>
<feature type="coiled-coil region" evidence="8">
    <location>
        <begin position="1535"/>
        <end position="1569"/>
    </location>
</feature>
<feature type="region of interest" description="Disordered" evidence="9">
    <location>
        <begin position="2904"/>
        <end position="2924"/>
    </location>
</feature>
<evidence type="ECO:0000256" key="6">
    <source>
        <dbReference type="ARBA" id="ARBA00023242"/>
    </source>
</evidence>
<evidence type="ECO:0000313" key="13">
    <source>
        <dbReference type="Proteomes" id="UP000471633"/>
    </source>
</evidence>
<feature type="region of interest" description="Disordered" evidence="9">
    <location>
        <begin position="663"/>
        <end position="695"/>
    </location>
</feature>
<dbReference type="GO" id="GO:0016589">
    <property type="term" value="C:NURF complex"/>
    <property type="evidence" value="ECO:0007669"/>
    <property type="project" value="InterPro"/>
</dbReference>
<dbReference type="CTD" id="24591766"/>
<accession>A0A922IIM1</accession>
<dbReference type="InterPro" id="IPR018501">
    <property type="entry name" value="DDT_dom"/>
</dbReference>
<dbReference type="PANTHER" id="PTHR45975">
    <property type="entry name" value="NUCLEOSOME-REMODELING FACTOR SUBUNIT BPTF"/>
    <property type="match status" value="1"/>
</dbReference>
<feature type="compositionally biased region" description="Basic and acidic residues" evidence="9">
    <location>
        <begin position="987"/>
        <end position="999"/>
    </location>
</feature>
<feature type="compositionally biased region" description="Low complexity" evidence="9">
    <location>
        <begin position="3143"/>
        <end position="3156"/>
    </location>
</feature>
<feature type="domain" description="PHD-type" evidence="10">
    <location>
        <begin position="3409"/>
        <end position="3461"/>
    </location>
</feature>
<feature type="compositionally biased region" description="Acidic residues" evidence="9">
    <location>
        <begin position="1813"/>
        <end position="1874"/>
    </location>
</feature>
<feature type="compositionally biased region" description="Low complexity" evidence="9">
    <location>
        <begin position="3279"/>
        <end position="3295"/>
    </location>
</feature>
<feature type="compositionally biased region" description="Low complexity" evidence="9">
    <location>
        <begin position="2800"/>
        <end position="2823"/>
    </location>
</feature>
<dbReference type="SUPFAM" id="SSF47370">
    <property type="entry name" value="Bromodomain"/>
    <property type="match status" value="1"/>
</dbReference>
<reference evidence="12" key="4">
    <citation type="journal article" date="2022" name="PLoS Pathog.">
        <title>Chromosome-level genome of Schistosoma haematobium underpins genome-wide explorations of molecular variation.</title>
        <authorList>
            <person name="Stroehlein A.J."/>
            <person name="Korhonen P.K."/>
            <person name="Lee V.V."/>
            <person name="Ralph S.A."/>
            <person name="Mentink-Kane M."/>
            <person name="You H."/>
            <person name="McManus D.P."/>
            <person name="Tchuente L.T."/>
            <person name="Stothard J.R."/>
            <person name="Kaur P."/>
            <person name="Dudchenko O."/>
            <person name="Aiden E.L."/>
            <person name="Yang B."/>
            <person name="Yang H."/>
            <person name="Emery A.M."/>
            <person name="Webster B.L."/>
            <person name="Brindley P.J."/>
            <person name="Rollinson D."/>
            <person name="Chang B.C.H."/>
            <person name="Gasser R.B."/>
            <person name="Young N.D."/>
        </authorList>
    </citation>
    <scope>NUCLEOTIDE SEQUENCE</scope>
</reference>
<keyword evidence="6" id="KW-0539">Nucleus</keyword>
<protein>
    <submittedName>
        <fullName evidence="12">Golgin sub A member 7</fullName>
    </submittedName>
</protein>
<dbReference type="SMART" id="SM00297">
    <property type="entry name" value="BROMO"/>
    <property type="match status" value="1"/>
</dbReference>
<evidence type="ECO:0000256" key="5">
    <source>
        <dbReference type="ARBA" id="ARBA00023117"/>
    </source>
</evidence>
<keyword evidence="3 7" id="KW-0863">Zinc-finger</keyword>
<feature type="region of interest" description="Disordered" evidence="9">
    <location>
        <begin position="219"/>
        <end position="244"/>
    </location>
</feature>
<feature type="region of interest" description="Disordered" evidence="9">
    <location>
        <begin position="1448"/>
        <end position="1470"/>
    </location>
</feature>
<feature type="region of interest" description="Disordered" evidence="9">
    <location>
        <begin position="983"/>
        <end position="1024"/>
    </location>
</feature>
<evidence type="ECO:0000259" key="11">
    <source>
        <dbReference type="PROSITE" id="PS50827"/>
    </source>
</evidence>
<keyword evidence="2" id="KW-0479">Metal-binding</keyword>
<organism evidence="12 13">
    <name type="scientific">Schistosoma haematobium</name>
    <name type="common">Blood fluke</name>
    <dbReference type="NCBI Taxonomy" id="6185"/>
    <lineage>
        <taxon>Eukaryota</taxon>
        <taxon>Metazoa</taxon>
        <taxon>Spiralia</taxon>
        <taxon>Lophotrochozoa</taxon>
        <taxon>Platyhelminthes</taxon>
        <taxon>Trematoda</taxon>
        <taxon>Digenea</taxon>
        <taxon>Strigeidida</taxon>
        <taxon>Schistosomatoidea</taxon>
        <taxon>Schistosomatidae</taxon>
        <taxon>Schistosoma</taxon>
    </lineage>
</organism>
<proteinExistence type="predicted"/>
<dbReference type="InterPro" id="IPR013083">
    <property type="entry name" value="Znf_RING/FYVE/PHD"/>
</dbReference>
<reference evidence="12" key="3">
    <citation type="submission" date="2021-06" db="EMBL/GenBank/DDBJ databases">
        <title>Chromosome-level genome assembly for S. haematobium.</title>
        <authorList>
            <person name="Stroehlein A.J."/>
        </authorList>
    </citation>
    <scope>NUCLEOTIDE SEQUENCE</scope>
</reference>
<dbReference type="SMART" id="SM00249">
    <property type="entry name" value="PHD"/>
    <property type="match status" value="3"/>
</dbReference>
<feature type="domain" description="PHD-type" evidence="10">
    <location>
        <begin position="538"/>
        <end position="585"/>
    </location>
</feature>
<comment type="caution">
    <text evidence="12">The sequence shown here is derived from an EMBL/GenBank/DDBJ whole genome shotgun (WGS) entry which is preliminary data.</text>
</comment>
<feature type="compositionally biased region" description="Polar residues" evidence="9">
    <location>
        <begin position="3107"/>
        <end position="3128"/>
    </location>
</feature>
<feature type="compositionally biased region" description="Basic and acidic residues" evidence="9">
    <location>
        <begin position="3078"/>
        <end position="3091"/>
    </location>
</feature>
<feature type="region of interest" description="Disordered" evidence="9">
    <location>
        <begin position="67"/>
        <end position="205"/>
    </location>
</feature>
<name>A0A922IIM1_SCHHA</name>
<evidence type="ECO:0000256" key="8">
    <source>
        <dbReference type="SAM" id="Coils"/>
    </source>
</evidence>